<feature type="domain" description="N-acetyltransferase" evidence="3">
    <location>
        <begin position="3"/>
        <end position="158"/>
    </location>
</feature>
<dbReference type="Proteomes" id="UP000443353">
    <property type="component" value="Unassembled WGS sequence"/>
</dbReference>
<dbReference type="AlphaFoldDB" id="A0A7X3FXY1"/>
<dbReference type="PANTHER" id="PTHR43877">
    <property type="entry name" value="AMINOALKYLPHOSPHONATE N-ACETYLTRANSFERASE-RELATED-RELATED"/>
    <property type="match status" value="1"/>
</dbReference>
<proteinExistence type="predicted"/>
<dbReference type="RefSeq" id="WP_056135426.1">
    <property type="nucleotide sequence ID" value="NZ_CP168562.1"/>
</dbReference>
<dbReference type="SUPFAM" id="SSF55729">
    <property type="entry name" value="Acyl-CoA N-acyltransferases (Nat)"/>
    <property type="match status" value="1"/>
</dbReference>
<evidence type="ECO:0000256" key="2">
    <source>
        <dbReference type="ARBA" id="ARBA00023315"/>
    </source>
</evidence>
<evidence type="ECO:0000313" key="4">
    <source>
        <dbReference type="EMBL" id="MVW59429.1"/>
    </source>
</evidence>
<evidence type="ECO:0000313" key="5">
    <source>
        <dbReference type="Proteomes" id="UP000443353"/>
    </source>
</evidence>
<accession>A0A7X3FXY1</accession>
<reference evidence="4 5" key="1">
    <citation type="submission" date="2019-12" db="EMBL/GenBank/DDBJ databases">
        <authorList>
            <person name="Li C."/>
            <person name="Zhao J."/>
        </authorList>
    </citation>
    <scope>NUCLEOTIDE SEQUENCE [LARGE SCALE GENOMIC DNA]</scope>
    <source>
        <strain evidence="4 5">NEAU-DD11</strain>
    </source>
</reference>
<dbReference type="EMBL" id="WSES01000002">
    <property type="protein sequence ID" value="MVW59429.1"/>
    <property type="molecule type" value="Genomic_DNA"/>
</dbReference>
<dbReference type="InterPro" id="IPR016181">
    <property type="entry name" value="Acyl_CoA_acyltransferase"/>
</dbReference>
<keyword evidence="5" id="KW-1185">Reference proteome</keyword>
<comment type="caution">
    <text evidence="4">The sequence shown here is derived from an EMBL/GenBank/DDBJ whole genome shotgun (WGS) entry which is preliminary data.</text>
</comment>
<dbReference type="InterPro" id="IPR050832">
    <property type="entry name" value="Bact_Acetyltransf"/>
</dbReference>
<organism evidence="4 5">
    <name type="scientific">Massilia cellulosiltytica</name>
    <dbReference type="NCBI Taxonomy" id="2683234"/>
    <lineage>
        <taxon>Bacteria</taxon>
        <taxon>Pseudomonadati</taxon>
        <taxon>Pseudomonadota</taxon>
        <taxon>Betaproteobacteria</taxon>
        <taxon>Burkholderiales</taxon>
        <taxon>Oxalobacteraceae</taxon>
        <taxon>Telluria group</taxon>
        <taxon>Massilia</taxon>
    </lineage>
</organism>
<evidence type="ECO:0000256" key="1">
    <source>
        <dbReference type="ARBA" id="ARBA00022679"/>
    </source>
</evidence>
<evidence type="ECO:0000259" key="3">
    <source>
        <dbReference type="PROSITE" id="PS51186"/>
    </source>
</evidence>
<dbReference type="CDD" id="cd04301">
    <property type="entry name" value="NAT_SF"/>
    <property type="match status" value="1"/>
</dbReference>
<dbReference type="PROSITE" id="PS51186">
    <property type="entry name" value="GNAT"/>
    <property type="match status" value="1"/>
</dbReference>
<name>A0A7X3FXY1_9BURK</name>
<protein>
    <submittedName>
        <fullName evidence="4">GNAT family N-acetyltransferase</fullName>
    </submittedName>
</protein>
<dbReference type="GO" id="GO:0016747">
    <property type="term" value="F:acyltransferase activity, transferring groups other than amino-acyl groups"/>
    <property type="evidence" value="ECO:0007669"/>
    <property type="project" value="InterPro"/>
</dbReference>
<sequence length="171" mass="18836">MGIEIRHATPNDAPAACRLLRRSIEEGCVPDHGGRPDVLQAWLGNKTTQNVLGWLSSPSNFAVVAERDGDVVGFALLNQAGKVPLCYVRPDLLRQGVGRALLRALETQARAWNISKVHMQSPESASGFFEREGYVNAGKDKACFGLECDFLWKHLDAETVPARKRFCNCSQ</sequence>
<keyword evidence="2" id="KW-0012">Acyltransferase</keyword>
<dbReference type="InterPro" id="IPR000182">
    <property type="entry name" value="GNAT_dom"/>
</dbReference>
<keyword evidence="1 4" id="KW-0808">Transferase</keyword>
<dbReference type="Gene3D" id="3.40.630.30">
    <property type="match status" value="1"/>
</dbReference>
<gene>
    <name evidence="4" type="ORF">GPY61_05765</name>
</gene>
<dbReference type="Pfam" id="PF13673">
    <property type="entry name" value="Acetyltransf_10"/>
    <property type="match status" value="1"/>
</dbReference>